<evidence type="ECO:0000256" key="1">
    <source>
        <dbReference type="SAM" id="Phobius"/>
    </source>
</evidence>
<feature type="transmembrane region" description="Helical" evidence="1">
    <location>
        <begin position="6"/>
        <end position="28"/>
    </location>
</feature>
<keyword evidence="1" id="KW-1133">Transmembrane helix</keyword>
<keyword evidence="1" id="KW-0812">Transmembrane</keyword>
<protein>
    <submittedName>
        <fullName evidence="2">Uncharacterized protein</fullName>
    </submittedName>
</protein>
<dbReference type="EMBL" id="HBUF01492449">
    <property type="protein sequence ID" value="CAG6745355.1"/>
    <property type="molecule type" value="Transcribed_RNA"/>
</dbReference>
<reference evidence="2" key="1">
    <citation type="submission" date="2021-05" db="EMBL/GenBank/DDBJ databases">
        <authorList>
            <person name="Alioto T."/>
            <person name="Alioto T."/>
            <person name="Gomez Garrido J."/>
        </authorList>
    </citation>
    <scope>NUCLEOTIDE SEQUENCE</scope>
</reference>
<accession>A0A8D8ZD56</accession>
<organism evidence="2">
    <name type="scientific">Cacopsylla melanoneura</name>
    <dbReference type="NCBI Taxonomy" id="428564"/>
    <lineage>
        <taxon>Eukaryota</taxon>
        <taxon>Metazoa</taxon>
        <taxon>Ecdysozoa</taxon>
        <taxon>Arthropoda</taxon>
        <taxon>Hexapoda</taxon>
        <taxon>Insecta</taxon>
        <taxon>Pterygota</taxon>
        <taxon>Neoptera</taxon>
        <taxon>Paraneoptera</taxon>
        <taxon>Hemiptera</taxon>
        <taxon>Sternorrhyncha</taxon>
        <taxon>Psylloidea</taxon>
        <taxon>Psyllidae</taxon>
        <taxon>Psyllinae</taxon>
        <taxon>Cacopsylla</taxon>
    </lineage>
</organism>
<proteinExistence type="predicted"/>
<feature type="transmembrane region" description="Helical" evidence="1">
    <location>
        <begin position="49"/>
        <end position="67"/>
    </location>
</feature>
<keyword evidence="1" id="KW-0472">Membrane</keyword>
<evidence type="ECO:0000313" key="2">
    <source>
        <dbReference type="EMBL" id="CAG6745355.1"/>
    </source>
</evidence>
<name>A0A8D8ZD56_9HEMI</name>
<dbReference type="AlphaFoldDB" id="A0A8D8ZD56"/>
<sequence>MGHNVIVIHILLGRVINIFFISVLLFAFNSIFKSSRPVLTIERIFSTHLAMSILVHFFYCVICYHYQCKVCASFELQVDEFVVLKPVLNMNLNQSGILFTECVTNARRKAS</sequence>